<dbReference type="InterPro" id="IPR004445">
    <property type="entry name" value="GltS"/>
</dbReference>
<feature type="transmembrane region" description="Helical" evidence="1">
    <location>
        <begin position="37"/>
        <end position="56"/>
    </location>
</feature>
<feature type="transmembrane region" description="Helical" evidence="1">
    <location>
        <begin position="183"/>
        <end position="202"/>
    </location>
</feature>
<feature type="transmembrane region" description="Helical" evidence="1">
    <location>
        <begin position="430"/>
        <end position="452"/>
    </location>
</feature>
<feature type="transmembrane region" description="Helical" evidence="1">
    <location>
        <begin position="275"/>
        <end position="296"/>
    </location>
</feature>
<keyword evidence="1" id="KW-1133">Transmembrane helix</keyword>
<dbReference type="AlphaFoldDB" id="A0A1I0BU59"/>
<dbReference type="eggNOG" id="COG0786">
    <property type="taxonomic scope" value="Bacteria"/>
</dbReference>
<feature type="transmembrane region" description="Helical" evidence="1">
    <location>
        <begin position="12"/>
        <end position="30"/>
    </location>
</feature>
<sequence>MTSAMLTDLLKSLGLLGAALLLGTFLRAKIGVFQKTFIPASVIGGFFLLLIGPQALNLTGVLGVPAEWYNYYSMIPGILIVPVVAGVPLGLRLGKGGDSEPGFMKNCFPLYFIALGVSMAQFAVGYLVHTFFQGSFDLYDQFGIELGVGYVGGHGTAGTLGNTLKEMNLPYWEISQGVSTTTATFGIVGGILIGIVLINWAARTGQTQMLSKPADIPVEFRQGYHSNPAKQNSCGRETTQSSSIDALAFHASLIFLACGAAYLCVQATKAAKIPVLSSISVWAYGMICMFIIWGIICKLKCDFLVDGAVKSHITGSFTEFAVTGAVASLPIKAVAAYIVPIIVMCVIGYVVTTGFLVFFCKKYLKGYWFEQMVGTLGMATGVFITGVLLLRICDPDLKSPALASYSLSYTVMSVTYFALLNMFITLPTTHGVMTAVIVACGITLACVIGAIASSRICFGKVENKEGTKAAV</sequence>
<feature type="transmembrane region" description="Helical" evidence="1">
    <location>
        <begin position="68"/>
        <end position="89"/>
    </location>
</feature>
<accession>A0A1I0BU59</accession>
<dbReference type="RefSeq" id="WP_074648603.1">
    <property type="nucleotide sequence ID" value="NZ_FOIL01000005.1"/>
</dbReference>
<keyword evidence="1" id="KW-0812">Transmembrane</keyword>
<gene>
    <name evidence="2" type="ORF">SAMN04487771_100541</name>
</gene>
<protein>
    <submittedName>
        <fullName evidence="2">Glutamate:Na+ symporter, ESS family</fullName>
    </submittedName>
</protein>
<evidence type="ECO:0000313" key="2">
    <source>
        <dbReference type="EMBL" id="SET10678.1"/>
    </source>
</evidence>
<dbReference type="OrthoDB" id="9801557at2"/>
<name>A0A1I0BU59_9FIRM</name>
<feature type="transmembrane region" description="Helical" evidence="1">
    <location>
        <begin position="371"/>
        <end position="390"/>
    </location>
</feature>
<feature type="transmembrane region" description="Helical" evidence="1">
    <location>
        <begin position="110"/>
        <end position="132"/>
    </location>
</feature>
<dbReference type="GO" id="GO:0015501">
    <property type="term" value="F:glutamate:sodium symporter activity"/>
    <property type="evidence" value="ECO:0007669"/>
    <property type="project" value="InterPro"/>
</dbReference>
<dbReference type="GO" id="GO:0016020">
    <property type="term" value="C:membrane"/>
    <property type="evidence" value="ECO:0007669"/>
    <property type="project" value="InterPro"/>
</dbReference>
<proteinExistence type="predicted"/>
<reference evidence="2 3" key="1">
    <citation type="submission" date="2016-10" db="EMBL/GenBank/DDBJ databases">
        <authorList>
            <person name="de Groot N.N."/>
        </authorList>
    </citation>
    <scope>NUCLEOTIDE SEQUENCE [LARGE SCALE GENOMIC DNA]</scope>
    <source>
        <strain evidence="2 3">KH1P1</strain>
    </source>
</reference>
<evidence type="ECO:0000313" key="3">
    <source>
        <dbReference type="Proteomes" id="UP000199820"/>
    </source>
</evidence>
<dbReference type="PANTHER" id="PTHR36178:SF1">
    <property type="entry name" value="SODIUM_GLUTAMATE SYMPORTER"/>
    <property type="match status" value="1"/>
</dbReference>
<organism evidence="2 3">
    <name type="scientific">[Clostridium] aminophilum</name>
    <dbReference type="NCBI Taxonomy" id="1526"/>
    <lineage>
        <taxon>Bacteria</taxon>
        <taxon>Bacillati</taxon>
        <taxon>Bacillota</taxon>
        <taxon>Clostridia</taxon>
        <taxon>Lachnospirales</taxon>
        <taxon>Lachnospiraceae</taxon>
    </lineage>
</organism>
<dbReference type="EMBL" id="FOIL01000005">
    <property type="protein sequence ID" value="SET10678.1"/>
    <property type="molecule type" value="Genomic_DNA"/>
</dbReference>
<dbReference type="Proteomes" id="UP000199820">
    <property type="component" value="Unassembled WGS sequence"/>
</dbReference>
<feature type="transmembrane region" description="Helical" evidence="1">
    <location>
        <begin position="402"/>
        <end position="424"/>
    </location>
</feature>
<keyword evidence="1" id="KW-0472">Membrane</keyword>
<evidence type="ECO:0000256" key="1">
    <source>
        <dbReference type="SAM" id="Phobius"/>
    </source>
</evidence>
<feature type="transmembrane region" description="Helical" evidence="1">
    <location>
        <begin position="246"/>
        <end position="263"/>
    </location>
</feature>
<keyword evidence="3" id="KW-1185">Reference proteome</keyword>
<feature type="transmembrane region" description="Helical" evidence="1">
    <location>
        <begin position="334"/>
        <end position="359"/>
    </location>
</feature>
<dbReference type="PANTHER" id="PTHR36178">
    <property type="entry name" value="SLR0625 PROTEIN"/>
    <property type="match status" value="1"/>
</dbReference>
<dbReference type="GO" id="GO:0015813">
    <property type="term" value="P:L-glutamate transmembrane transport"/>
    <property type="evidence" value="ECO:0007669"/>
    <property type="project" value="InterPro"/>
</dbReference>